<evidence type="ECO:0000256" key="1">
    <source>
        <dbReference type="SAM" id="MobiDB-lite"/>
    </source>
</evidence>
<name>A0AA35T9N7_GEOBA</name>
<dbReference type="EMBL" id="CASHTH010003325">
    <property type="protein sequence ID" value="CAI8043396.1"/>
    <property type="molecule type" value="Genomic_DNA"/>
</dbReference>
<accession>A0AA35T9N7</accession>
<protein>
    <submittedName>
        <fullName evidence="2">Uncharacterized protein</fullName>
    </submittedName>
</protein>
<dbReference type="AlphaFoldDB" id="A0AA35T9N7"/>
<dbReference type="Proteomes" id="UP001174909">
    <property type="component" value="Unassembled WGS sequence"/>
</dbReference>
<proteinExistence type="predicted"/>
<feature type="compositionally biased region" description="Basic residues" evidence="1">
    <location>
        <begin position="87"/>
        <end position="102"/>
    </location>
</feature>
<feature type="region of interest" description="Disordered" evidence="1">
    <location>
        <begin position="136"/>
        <end position="201"/>
    </location>
</feature>
<evidence type="ECO:0000313" key="2">
    <source>
        <dbReference type="EMBL" id="CAI8043396.1"/>
    </source>
</evidence>
<gene>
    <name evidence="2" type="ORF">GBAR_LOCUS24074</name>
</gene>
<feature type="region of interest" description="Disordered" evidence="1">
    <location>
        <begin position="87"/>
        <end position="116"/>
    </location>
</feature>
<feature type="region of interest" description="Disordered" evidence="1">
    <location>
        <begin position="249"/>
        <end position="271"/>
    </location>
</feature>
<keyword evidence="3" id="KW-1185">Reference proteome</keyword>
<reference evidence="2" key="1">
    <citation type="submission" date="2023-03" db="EMBL/GenBank/DDBJ databases">
        <authorList>
            <person name="Steffen K."/>
            <person name="Cardenas P."/>
        </authorList>
    </citation>
    <scope>NUCLEOTIDE SEQUENCE</scope>
</reference>
<organism evidence="2 3">
    <name type="scientific">Geodia barretti</name>
    <name type="common">Barrett's horny sponge</name>
    <dbReference type="NCBI Taxonomy" id="519541"/>
    <lineage>
        <taxon>Eukaryota</taxon>
        <taxon>Metazoa</taxon>
        <taxon>Porifera</taxon>
        <taxon>Demospongiae</taxon>
        <taxon>Heteroscleromorpha</taxon>
        <taxon>Tetractinellida</taxon>
        <taxon>Astrophorina</taxon>
        <taxon>Geodiidae</taxon>
        <taxon>Geodia</taxon>
    </lineage>
</organism>
<feature type="compositionally biased region" description="Low complexity" evidence="1">
    <location>
        <begin position="159"/>
        <end position="170"/>
    </location>
</feature>
<sequence length="271" mass="29753">MTGETSWTECATQVMEEKEEVWFTVQAIVSEIRDRNMKPSMHHMPISEACRSLRSCLRHHAKKENGRFVRRNSDTLIQYALRKGVERKKRSVQTARRSAKLHRPPDSAPQSIVGVASSGGSVGGAVVVQVDSPDEFLAKTNRPRQMSRDSATGSSAGFLLPSPTSSLLGPRRTLSLLTAGETSSSRPVRKTRGRAPRERARDRALVKIEETASSDIGFPPRSLPEPEELSPLLARDGWSVAFLKSHYQQSVGGAKCGHTPNPPPSHVQGQN</sequence>
<evidence type="ECO:0000313" key="3">
    <source>
        <dbReference type="Proteomes" id="UP001174909"/>
    </source>
</evidence>
<comment type="caution">
    <text evidence="2">The sequence shown here is derived from an EMBL/GenBank/DDBJ whole genome shotgun (WGS) entry which is preliminary data.</text>
</comment>